<evidence type="ECO:0000313" key="1">
    <source>
        <dbReference type="EnsemblMetazoa" id="SMAR000704-PA"/>
    </source>
</evidence>
<proteinExistence type="predicted"/>
<sequence length="70" mass="8325">MHHLSITDWWTCHFPLIEEPLQSQEKPFHILDFLVRIFNIKRNINRGIYTGPSSPDHFSCKPTKIISDNY</sequence>
<dbReference type="Proteomes" id="UP000014500">
    <property type="component" value="Unassembled WGS sequence"/>
</dbReference>
<keyword evidence="2" id="KW-1185">Reference proteome</keyword>
<dbReference type="EnsemblMetazoa" id="SMAR000704-RA">
    <property type="protein sequence ID" value="SMAR000704-PA"/>
    <property type="gene ID" value="SMAR000704"/>
</dbReference>
<dbReference type="AlphaFoldDB" id="T1IIK4"/>
<accession>T1IIK4</accession>
<reference evidence="2" key="1">
    <citation type="submission" date="2011-05" db="EMBL/GenBank/DDBJ databases">
        <authorList>
            <person name="Richards S.R."/>
            <person name="Qu J."/>
            <person name="Jiang H."/>
            <person name="Jhangiani S.N."/>
            <person name="Agravi P."/>
            <person name="Goodspeed R."/>
            <person name="Gross S."/>
            <person name="Mandapat C."/>
            <person name="Jackson L."/>
            <person name="Mathew T."/>
            <person name="Pu L."/>
            <person name="Thornton R."/>
            <person name="Saada N."/>
            <person name="Wilczek-Boney K.B."/>
            <person name="Lee S."/>
            <person name="Kovar C."/>
            <person name="Wu Y."/>
            <person name="Scherer S.E."/>
            <person name="Worley K.C."/>
            <person name="Muzny D.M."/>
            <person name="Gibbs R."/>
        </authorList>
    </citation>
    <scope>NUCLEOTIDE SEQUENCE</scope>
    <source>
        <strain evidence="2">Brora</strain>
    </source>
</reference>
<reference evidence="1" key="2">
    <citation type="submission" date="2015-02" db="UniProtKB">
        <authorList>
            <consortium name="EnsemblMetazoa"/>
        </authorList>
    </citation>
    <scope>IDENTIFICATION</scope>
</reference>
<name>T1IIK4_STRMM</name>
<evidence type="ECO:0000313" key="2">
    <source>
        <dbReference type="Proteomes" id="UP000014500"/>
    </source>
</evidence>
<organism evidence="1 2">
    <name type="scientific">Strigamia maritima</name>
    <name type="common">European centipede</name>
    <name type="synonym">Geophilus maritimus</name>
    <dbReference type="NCBI Taxonomy" id="126957"/>
    <lineage>
        <taxon>Eukaryota</taxon>
        <taxon>Metazoa</taxon>
        <taxon>Ecdysozoa</taxon>
        <taxon>Arthropoda</taxon>
        <taxon>Myriapoda</taxon>
        <taxon>Chilopoda</taxon>
        <taxon>Pleurostigmophora</taxon>
        <taxon>Geophilomorpha</taxon>
        <taxon>Linotaeniidae</taxon>
        <taxon>Strigamia</taxon>
    </lineage>
</organism>
<dbReference type="EMBL" id="JH430177">
    <property type="status" value="NOT_ANNOTATED_CDS"/>
    <property type="molecule type" value="Genomic_DNA"/>
</dbReference>
<protein>
    <submittedName>
        <fullName evidence="1">Uncharacterized protein</fullName>
    </submittedName>
</protein>
<dbReference type="HOGENOM" id="CLU_2761005_0_0_1"/>